<dbReference type="AlphaFoldDB" id="A0A5B7HWI0"/>
<dbReference type="EMBL" id="VSRR010038248">
    <property type="protein sequence ID" value="MPC74106.1"/>
    <property type="molecule type" value="Genomic_DNA"/>
</dbReference>
<evidence type="ECO:0000256" key="1">
    <source>
        <dbReference type="SAM" id="MobiDB-lite"/>
    </source>
</evidence>
<protein>
    <submittedName>
        <fullName evidence="2">Uncharacterized protein</fullName>
    </submittedName>
</protein>
<evidence type="ECO:0000313" key="2">
    <source>
        <dbReference type="EMBL" id="MPC74106.1"/>
    </source>
</evidence>
<keyword evidence="3" id="KW-1185">Reference proteome</keyword>
<name>A0A5B7HWI0_PORTR</name>
<reference evidence="2 3" key="1">
    <citation type="submission" date="2019-05" db="EMBL/GenBank/DDBJ databases">
        <title>Another draft genome of Portunus trituberculatus and its Hox gene families provides insights of decapod evolution.</title>
        <authorList>
            <person name="Jeong J.-H."/>
            <person name="Song I."/>
            <person name="Kim S."/>
            <person name="Choi T."/>
            <person name="Kim D."/>
            <person name="Ryu S."/>
            <person name="Kim W."/>
        </authorList>
    </citation>
    <scope>NUCLEOTIDE SEQUENCE [LARGE SCALE GENOMIC DNA]</scope>
    <source>
        <tissue evidence="2">Muscle</tissue>
    </source>
</reference>
<dbReference type="Proteomes" id="UP000324222">
    <property type="component" value="Unassembled WGS sequence"/>
</dbReference>
<feature type="compositionally biased region" description="Gly residues" evidence="1">
    <location>
        <begin position="12"/>
        <end position="23"/>
    </location>
</feature>
<organism evidence="2 3">
    <name type="scientific">Portunus trituberculatus</name>
    <name type="common">Swimming crab</name>
    <name type="synonym">Neptunus trituberculatus</name>
    <dbReference type="NCBI Taxonomy" id="210409"/>
    <lineage>
        <taxon>Eukaryota</taxon>
        <taxon>Metazoa</taxon>
        <taxon>Ecdysozoa</taxon>
        <taxon>Arthropoda</taxon>
        <taxon>Crustacea</taxon>
        <taxon>Multicrustacea</taxon>
        <taxon>Malacostraca</taxon>
        <taxon>Eumalacostraca</taxon>
        <taxon>Eucarida</taxon>
        <taxon>Decapoda</taxon>
        <taxon>Pleocyemata</taxon>
        <taxon>Brachyura</taxon>
        <taxon>Eubrachyura</taxon>
        <taxon>Portunoidea</taxon>
        <taxon>Portunidae</taxon>
        <taxon>Portuninae</taxon>
        <taxon>Portunus</taxon>
    </lineage>
</organism>
<evidence type="ECO:0000313" key="3">
    <source>
        <dbReference type="Proteomes" id="UP000324222"/>
    </source>
</evidence>
<accession>A0A5B7HWI0</accession>
<feature type="region of interest" description="Disordered" evidence="1">
    <location>
        <begin position="1"/>
        <end position="41"/>
    </location>
</feature>
<comment type="caution">
    <text evidence="2">The sequence shown here is derived from an EMBL/GenBank/DDBJ whole genome shotgun (WGS) entry which is preliminary data.</text>
</comment>
<gene>
    <name evidence="2" type="ORF">E2C01_068452</name>
</gene>
<sequence length="68" mass="6937">MPSLCTLLPSPGGVGLGAGGNAGSGAAMQTRPPRDVTHDLPTPVKWRRATFASYTPAGYSCLTGKTFS</sequence>
<proteinExistence type="predicted"/>